<feature type="compositionally biased region" description="Polar residues" evidence="2">
    <location>
        <begin position="102"/>
        <end position="125"/>
    </location>
</feature>
<feature type="domain" description="C2H2-type" evidence="3">
    <location>
        <begin position="340"/>
        <end position="368"/>
    </location>
</feature>
<dbReference type="PROSITE" id="PS00028">
    <property type="entry name" value="ZINC_FINGER_C2H2_1"/>
    <property type="match status" value="1"/>
</dbReference>
<organism evidence="4 5">
    <name type="scientific">Daedalea quercina L-15889</name>
    <dbReference type="NCBI Taxonomy" id="1314783"/>
    <lineage>
        <taxon>Eukaryota</taxon>
        <taxon>Fungi</taxon>
        <taxon>Dikarya</taxon>
        <taxon>Basidiomycota</taxon>
        <taxon>Agaricomycotina</taxon>
        <taxon>Agaricomycetes</taxon>
        <taxon>Polyporales</taxon>
        <taxon>Fomitopsis</taxon>
    </lineage>
</organism>
<reference evidence="4 5" key="1">
    <citation type="journal article" date="2016" name="Mol. Biol. Evol.">
        <title>Comparative Genomics of Early-Diverging Mushroom-Forming Fungi Provides Insights into the Origins of Lignocellulose Decay Capabilities.</title>
        <authorList>
            <person name="Nagy L.G."/>
            <person name="Riley R."/>
            <person name="Tritt A."/>
            <person name="Adam C."/>
            <person name="Daum C."/>
            <person name="Floudas D."/>
            <person name="Sun H."/>
            <person name="Yadav J.S."/>
            <person name="Pangilinan J."/>
            <person name="Larsson K.H."/>
            <person name="Matsuura K."/>
            <person name="Barry K."/>
            <person name="Labutti K."/>
            <person name="Kuo R."/>
            <person name="Ohm R.A."/>
            <person name="Bhattacharya S.S."/>
            <person name="Shirouzu T."/>
            <person name="Yoshinaga Y."/>
            <person name="Martin F.M."/>
            <person name="Grigoriev I.V."/>
            <person name="Hibbett D.S."/>
        </authorList>
    </citation>
    <scope>NUCLEOTIDE SEQUENCE [LARGE SCALE GENOMIC DNA]</scope>
    <source>
        <strain evidence="4 5">L-15889</strain>
    </source>
</reference>
<dbReference type="GO" id="GO:0008270">
    <property type="term" value="F:zinc ion binding"/>
    <property type="evidence" value="ECO:0007669"/>
    <property type="project" value="UniProtKB-KW"/>
</dbReference>
<dbReference type="EMBL" id="KV429040">
    <property type="protein sequence ID" value="KZT72516.1"/>
    <property type="molecule type" value="Genomic_DNA"/>
</dbReference>
<dbReference type="PROSITE" id="PS50157">
    <property type="entry name" value="ZINC_FINGER_C2H2_2"/>
    <property type="match status" value="1"/>
</dbReference>
<evidence type="ECO:0000256" key="1">
    <source>
        <dbReference type="PROSITE-ProRule" id="PRU00042"/>
    </source>
</evidence>
<feature type="region of interest" description="Disordered" evidence="2">
    <location>
        <begin position="1"/>
        <end position="60"/>
    </location>
</feature>
<gene>
    <name evidence="4" type="ORF">DAEQUDRAFT_588644</name>
</gene>
<name>A0A165SUP8_9APHY</name>
<keyword evidence="1" id="KW-0863">Zinc-finger</keyword>
<keyword evidence="5" id="KW-1185">Reference proteome</keyword>
<accession>A0A165SUP8</accession>
<feature type="compositionally biased region" description="Basic and acidic residues" evidence="2">
    <location>
        <begin position="21"/>
        <end position="35"/>
    </location>
</feature>
<keyword evidence="1" id="KW-0862">Zinc</keyword>
<dbReference type="OrthoDB" id="2802610at2759"/>
<evidence type="ECO:0000256" key="2">
    <source>
        <dbReference type="SAM" id="MobiDB-lite"/>
    </source>
</evidence>
<evidence type="ECO:0000259" key="3">
    <source>
        <dbReference type="PROSITE" id="PS50157"/>
    </source>
</evidence>
<sequence>MSSMDSWLLPEPQYYQQDATTPHDDNAVTDSDARPDPVGGSTISEHGIVPLPGQAPDERHPLPYSANSFFRVEHCDWARVSGAVESAIPPSSSSHVAASPFFQSSSTHQGSHRYTATGGSRSTLARPSPAEYVQRSALNAPPLPTNGRSSCGPVPLPIPGTPSDMAPWSGVSHARRADTYTTRSVNQAAAPPPQVPNAAYVAGSYAPLRSYHHGEQSWELLARSSAPSLIYRPTPSSTYASMPQAVPIQVTQVQPVNQVTEREADRTTTICGLLGCSIPLDDLSVGGQRRHLRDFHGAQMQVRRVRCTWVRVDGTLCEREMDINSWGKHLAAVHWSSMAQKCPHCPRVICRPDALKRHIDNFHSNEHHSEY</sequence>
<evidence type="ECO:0000313" key="4">
    <source>
        <dbReference type="EMBL" id="KZT72516.1"/>
    </source>
</evidence>
<dbReference type="InterPro" id="IPR013087">
    <property type="entry name" value="Znf_C2H2_type"/>
</dbReference>
<protein>
    <recommendedName>
        <fullName evidence="3">C2H2-type domain-containing protein</fullName>
    </recommendedName>
</protein>
<keyword evidence="1" id="KW-0479">Metal-binding</keyword>
<dbReference type="Proteomes" id="UP000076727">
    <property type="component" value="Unassembled WGS sequence"/>
</dbReference>
<dbReference type="STRING" id="1314783.A0A165SUP8"/>
<dbReference type="AlphaFoldDB" id="A0A165SUP8"/>
<proteinExistence type="predicted"/>
<evidence type="ECO:0000313" key="5">
    <source>
        <dbReference type="Proteomes" id="UP000076727"/>
    </source>
</evidence>
<feature type="region of interest" description="Disordered" evidence="2">
    <location>
        <begin position="102"/>
        <end position="132"/>
    </location>
</feature>